<comment type="caution">
    <text evidence="2">The sequence shown here is derived from an EMBL/GenBank/DDBJ whole genome shotgun (WGS) entry which is preliminary data.</text>
</comment>
<dbReference type="EMBL" id="JARTFS010000024">
    <property type="protein sequence ID" value="MED4404112.1"/>
    <property type="molecule type" value="Genomic_DNA"/>
</dbReference>
<keyword evidence="1" id="KW-0812">Transmembrane</keyword>
<evidence type="ECO:0000256" key="1">
    <source>
        <dbReference type="SAM" id="Phobius"/>
    </source>
</evidence>
<accession>A0ABU6P432</accession>
<gene>
    <name evidence="2" type="ORF">P9271_22760</name>
</gene>
<keyword evidence="1" id="KW-0472">Membrane</keyword>
<feature type="transmembrane region" description="Helical" evidence="1">
    <location>
        <begin position="15"/>
        <end position="34"/>
    </location>
</feature>
<reference evidence="2 3" key="1">
    <citation type="submission" date="2023-03" db="EMBL/GenBank/DDBJ databases">
        <title>Bacillus Genome Sequencing.</title>
        <authorList>
            <person name="Dunlap C."/>
        </authorList>
    </citation>
    <scope>NUCLEOTIDE SEQUENCE [LARGE SCALE GENOMIC DNA]</scope>
    <source>
        <strain evidence="2 3">NRS-1717</strain>
    </source>
</reference>
<dbReference type="RefSeq" id="WP_328015997.1">
    <property type="nucleotide sequence ID" value="NZ_JARTFS010000024.1"/>
</dbReference>
<organism evidence="2 3">
    <name type="scientific">Metabacillus fastidiosus</name>
    <dbReference type="NCBI Taxonomy" id="1458"/>
    <lineage>
        <taxon>Bacteria</taxon>
        <taxon>Bacillati</taxon>
        <taxon>Bacillota</taxon>
        <taxon>Bacilli</taxon>
        <taxon>Bacillales</taxon>
        <taxon>Bacillaceae</taxon>
        <taxon>Metabacillus</taxon>
    </lineage>
</organism>
<evidence type="ECO:0008006" key="4">
    <source>
        <dbReference type="Google" id="ProtNLM"/>
    </source>
</evidence>
<keyword evidence="1" id="KW-1133">Transmembrane helix</keyword>
<evidence type="ECO:0000313" key="2">
    <source>
        <dbReference type="EMBL" id="MED4404112.1"/>
    </source>
</evidence>
<dbReference type="Proteomes" id="UP001342826">
    <property type="component" value="Unassembled WGS sequence"/>
</dbReference>
<evidence type="ECO:0000313" key="3">
    <source>
        <dbReference type="Proteomes" id="UP001342826"/>
    </source>
</evidence>
<sequence length="169" mass="18686">MKLVKKREKGTKKRILIILLLMVTGIGIYSIIAFSDSSKLPSPIPPSKPPSPVITVGDITIPTEQGTYCWSGFMNTKCVDMVSPFEIVANSDLKPVIVSPGVELNIAFKNKPKANTLGATRWINREEIEDANLKGNTLIVPKEKGIYIYDVHARWEKGDSTSVFVIEVQ</sequence>
<keyword evidence="3" id="KW-1185">Reference proteome</keyword>
<proteinExistence type="predicted"/>
<name>A0ABU6P432_9BACI</name>
<protein>
    <recommendedName>
        <fullName evidence="4">Proteinase inhibitor I42 chagasin domain-containing protein</fullName>
    </recommendedName>
</protein>